<accession>A0ABS5E9C2</accession>
<name>A0ABS5E9C2_9PROT</name>
<sequence>MDNASTPQGLRKTERCDGHILELVVTAAHEVFLRVTTFYAPHAAQAWHGPFKDEQDALNHFRQRHSLPRIRASEIARAKRSGQHGRVNDVPMLCYRHPWTGLLTLTPYELVEEDEDKTAKPCVPVWQAFCLRLTRHIRQKRWA</sequence>
<gene>
    <name evidence="1" type="ORF">KB213_10495</name>
</gene>
<dbReference type="RefSeq" id="WP_211682927.1">
    <property type="nucleotide sequence ID" value="NZ_JAGRQH010000009.1"/>
</dbReference>
<reference evidence="1 2" key="1">
    <citation type="submission" date="2021-04" db="EMBL/GenBank/DDBJ databases">
        <title>The complete genome sequence of Neokomagataea sp. TBRC 2177.</title>
        <authorList>
            <person name="Charoenyingcharoen P."/>
            <person name="Yukphan P."/>
        </authorList>
    </citation>
    <scope>NUCLEOTIDE SEQUENCE [LARGE SCALE GENOMIC DNA]</scope>
    <source>
        <strain evidence="1 2">TBRC 2177</strain>
    </source>
</reference>
<evidence type="ECO:0000313" key="1">
    <source>
        <dbReference type="EMBL" id="MBR0560481.1"/>
    </source>
</evidence>
<protein>
    <submittedName>
        <fullName evidence="1">Uncharacterized protein</fullName>
    </submittedName>
</protein>
<evidence type="ECO:0000313" key="2">
    <source>
        <dbReference type="Proteomes" id="UP000677812"/>
    </source>
</evidence>
<dbReference type="EMBL" id="JAGRQH010000009">
    <property type="protein sequence ID" value="MBR0560481.1"/>
    <property type="molecule type" value="Genomic_DNA"/>
</dbReference>
<dbReference type="Proteomes" id="UP000677812">
    <property type="component" value="Unassembled WGS sequence"/>
</dbReference>
<proteinExistence type="predicted"/>
<organism evidence="1 2">
    <name type="scientific">Neokomagataea anthophila</name>
    <dbReference type="NCBI Taxonomy" id="2826925"/>
    <lineage>
        <taxon>Bacteria</taxon>
        <taxon>Pseudomonadati</taxon>
        <taxon>Pseudomonadota</taxon>
        <taxon>Alphaproteobacteria</taxon>
        <taxon>Acetobacterales</taxon>
        <taxon>Acetobacteraceae</taxon>
        <taxon>Neokomagataea</taxon>
    </lineage>
</organism>
<keyword evidence="2" id="KW-1185">Reference proteome</keyword>
<comment type="caution">
    <text evidence="1">The sequence shown here is derived from an EMBL/GenBank/DDBJ whole genome shotgun (WGS) entry which is preliminary data.</text>
</comment>